<evidence type="ECO:0000256" key="2">
    <source>
        <dbReference type="ARBA" id="ARBA00022475"/>
    </source>
</evidence>
<dbReference type="InterPro" id="IPR000297">
    <property type="entry name" value="PPIase_PpiC"/>
</dbReference>
<evidence type="ECO:0000256" key="3">
    <source>
        <dbReference type="ARBA" id="ARBA00022519"/>
    </source>
</evidence>
<protein>
    <recommendedName>
        <fullName evidence="9">Periplasmic chaperone PpiD</fullName>
    </recommendedName>
    <alternativeName>
        <fullName evidence="10">Periplasmic folding chaperone</fullName>
    </alternativeName>
</protein>
<dbReference type="PANTHER" id="PTHR47529:SF1">
    <property type="entry name" value="PERIPLASMIC CHAPERONE PPID"/>
    <property type="match status" value="1"/>
</dbReference>
<keyword evidence="15" id="KW-1185">Reference proteome</keyword>
<dbReference type="SUPFAM" id="SSF109998">
    <property type="entry name" value="Triger factor/SurA peptide-binding domain-like"/>
    <property type="match status" value="1"/>
</dbReference>
<keyword evidence="11" id="KW-0413">Isomerase</keyword>
<evidence type="ECO:0000256" key="6">
    <source>
        <dbReference type="ARBA" id="ARBA00023136"/>
    </source>
</evidence>
<keyword evidence="6 12" id="KW-0472">Membrane</keyword>
<evidence type="ECO:0000256" key="5">
    <source>
        <dbReference type="ARBA" id="ARBA00022989"/>
    </source>
</evidence>
<evidence type="ECO:0000256" key="1">
    <source>
        <dbReference type="ARBA" id="ARBA00004382"/>
    </source>
</evidence>
<dbReference type="KEGG" id="mpaf:R5R33_16780"/>
<gene>
    <name evidence="14" type="ORF">R5R33_16780</name>
</gene>
<dbReference type="SUPFAM" id="SSF54534">
    <property type="entry name" value="FKBP-like"/>
    <property type="match status" value="1"/>
</dbReference>
<dbReference type="AlphaFoldDB" id="A0AAU0MXC5"/>
<dbReference type="InterPro" id="IPR023058">
    <property type="entry name" value="PPIase_PpiC_CS"/>
</dbReference>
<keyword evidence="7" id="KW-0143">Chaperone</keyword>
<evidence type="ECO:0000256" key="8">
    <source>
        <dbReference type="ARBA" id="ARBA00038408"/>
    </source>
</evidence>
<keyword evidence="3" id="KW-0997">Cell inner membrane</keyword>
<evidence type="ECO:0000256" key="11">
    <source>
        <dbReference type="PROSITE-ProRule" id="PRU00278"/>
    </source>
</evidence>
<evidence type="ECO:0000259" key="13">
    <source>
        <dbReference type="PROSITE" id="PS50198"/>
    </source>
</evidence>
<evidence type="ECO:0000256" key="9">
    <source>
        <dbReference type="ARBA" id="ARBA00040743"/>
    </source>
</evidence>
<dbReference type="InterPro" id="IPR046357">
    <property type="entry name" value="PPIase_dom_sf"/>
</dbReference>
<evidence type="ECO:0000256" key="12">
    <source>
        <dbReference type="SAM" id="Phobius"/>
    </source>
</evidence>
<dbReference type="Pfam" id="PF00639">
    <property type="entry name" value="Rotamase"/>
    <property type="match status" value="1"/>
</dbReference>
<keyword evidence="2" id="KW-1003">Cell membrane</keyword>
<dbReference type="Proteomes" id="UP001302477">
    <property type="component" value="Chromosome"/>
</dbReference>
<evidence type="ECO:0000313" key="14">
    <source>
        <dbReference type="EMBL" id="WOX05377.1"/>
    </source>
</evidence>
<dbReference type="Gene3D" id="3.10.50.40">
    <property type="match status" value="1"/>
</dbReference>
<organism evidence="14 15">
    <name type="scientific">Microbulbifer pacificus</name>
    <dbReference type="NCBI Taxonomy" id="407164"/>
    <lineage>
        <taxon>Bacteria</taxon>
        <taxon>Pseudomonadati</taxon>
        <taxon>Pseudomonadota</taxon>
        <taxon>Gammaproteobacteria</taxon>
        <taxon>Cellvibrionales</taxon>
        <taxon>Microbulbiferaceae</taxon>
        <taxon>Microbulbifer</taxon>
    </lineage>
</organism>
<keyword evidence="5 12" id="KW-1133">Transmembrane helix</keyword>
<comment type="similarity">
    <text evidence="8">Belongs to the PpiD chaperone family.</text>
</comment>
<evidence type="ECO:0000313" key="15">
    <source>
        <dbReference type="Proteomes" id="UP001302477"/>
    </source>
</evidence>
<dbReference type="PANTHER" id="PTHR47529">
    <property type="entry name" value="PEPTIDYL-PROLYL CIS-TRANS ISOMERASE D"/>
    <property type="match status" value="1"/>
</dbReference>
<evidence type="ECO:0000256" key="10">
    <source>
        <dbReference type="ARBA" id="ARBA00042775"/>
    </source>
</evidence>
<reference evidence="14 15" key="1">
    <citation type="submission" date="2023-10" db="EMBL/GenBank/DDBJ databases">
        <title>Description of Microbulbifer bruguierae sp. nov., isolated from the sediments of mangrove plant Bruguiera sexangula and comparative genomic analyses of the genus Microbulbifer.</title>
        <authorList>
            <person name="Long M."/>
        </authorList>
    </citation>
    <scope>NUCLEOTIDE SEQUENCE [LARGE SCALE GENOMIC DNA]</scope>
    <source>
        <strain evidence="14 15">SPO729</strain>
    </source>
</reference>
<keyword evidence="4 12" id="KW-0812">Transmembrane</keyword>
<dbReference type="PROSITE" id="PS50198">
    <property type="entry name" value="PPIC_PPIASE_2"/>
    <property type="match status" value="1"/>
</dbReference>
<accession>A0AAU0MXC5</accession>
<evidence type="ECO:0000256" key="7">
    <source>
        <dbReference type="ARBA" id="ARBA00023186"/>
    </source>
</evidence>
<sequence>MLQSMRDNLKGTAAVIVAALFGFIMVIGGIDFFTGAGGDSANRAAEVNGEKISNQDLLRAIQNRRNMIESQYGESVPADLLTDEQLRGPVLQQLVSSAVMRQAAQKSGMVMSTGAVDKEIVQMPGFQVNGQFDLQMFRDGLRRMGYSPAGFRQLLEQEMVMQQFAGSISDSAFATRPGAEKVVAVSMEERDFDYVTLPAAPLLENIQVADEEIQSYYDEHQQDYQRPEQVAIEYIELTPELFAGNIDISDEDVRAQYDQEVKNFQASIRRHAAHILIEGNDEAAQKKVAEVQGKLNQSGDFAALAKEYSDDIISREEGGDLGFTSGDVFPESFEEALANLQVGQVSGPVKTDDGTHFIKLIEIADAEPPTFEERKAAIAARLRSAEAEREFVDAISRLGDLAYNAPSLAEPAEELGVSVQKSPLFSRQGGPGITADGKVLAAAFSPEVMQDGNTSDVLNLSDNHSLVLKVVEHKPAGVKPLDEVKVEIAELLKREKAGEQLAGKAEAIEQQAASGEALSDIATAEGLTLETTDNTRRGGFGARAEVVDQVFGMEAPKAGAKKLAHFKLASGDVVVAQLRAVRPGDLSRQGKEQRDALMQQLASMQGESELAAVQKYLASKADIEISGGQ</sequence>
<evidence type="ECO:0000256" key="4">
    <source>
        <dbReference type="ARBA" id="ARBA00022692"/>
    </source>
</evidence>
<comment type="subcellular location">
    <subcellularLocation>
        <location evidence="1">Cell inner membrane</location>
        <topology evidence="1">Single-pass type II membrane protein</topology>
        <orientation evidence="1">Periplasmic side</orientation>
    </subcellularLocation>
</comment>
<feature type="domain" description="PpiC" evidence="13">
    <location>
        <begin position="267"/>
        <end position="362"/>
    </location>
</feature>
<dbReference type="Pfam" id="PF13624">
    <property type="entry name" value="SurA_N_3"/>
    <property type="match status" value="1"/>
</dbReference>
<dbReference type="GO" id="GO:0003755">
    <property type="term" value="F:peptidyl-prolyl cis-trans isomerase activity"/>
    <property type="evidence" value="ECO:0007669"/>
    <property type="project" value="UniProtKB-KW"/>
</dbReference>
<dbReference type="Gene3D" id="1.10.4030.10">
    <property type="entry name" value="Porin chaperone SurA, peptide-binding domain"/>
    <property type="match status" value="1"/>
</dbReference>
<dbReference type="InterPro" id="IPR027304">
    <property type="entry name" value="Trigger_fact/SurA_dom_sf"/>
</dbReference>
<name>A0AAU0MXC5_9GAMM</name>
<dbReference type="GO" id="GO:0005886">
    <property type="term" value="C:plasma membrane"/>
    <property type="evidence" value="ECO:0007669"/>
    <property type="project" value="UniProtKB-SubCell"/>
</dbReference>
<keyword evidence="11" id="KW-0697">Rotamase</keyword>
<dbReference type="InterPro" id="IPR052029">
    <property type="entry name" value="PpiD_chaperone"/>
</dbReference>
<dbReference type="PROSITE" id="PS01096">
    <property type="entry name" value="PPIC_PPIASE_1"/>
    <property type="match status" value="1"/>
</dbReference>
<dbReference type="RefSeq" id="WP_318953849.1">
    <property type="nucleotide sequence ID" value="NZ_CP137555.1"/>
</dbReference>
<proteinExistence type="inferred from homology"/>
<dbReference type="EMBL" id="CP137555">
    <property type="protein sequence ID" value="WOX05377.1"/>
    <property type="molecule type" value="Genomic_DNA"/>
</dbReference>
<feature type="transmembrane region" description="Helical" evidence="12">
    <location>
        <begin position="12"/>
        <end position="33"/>
    </location>
</feature>